<sequence length="43" mass="5317">MWPAISKRNLLGFRFCFEEYPNLIDTTPYFFLLLLQRYFILLI</sequence>
<evidence type="ECO:0000313" key="2">
    <source>
        <dbReference type="Proteomes" id="UP000010433"/>
    </source>
</evidence>
<name>L1NLB8_9BACT</name>
<accession>L1NLB8</accession>
<evidence type="ECO:0000313" key="1">
    <source>
        <dbReference type="EMBL" id="EKY04294.1"/>
    </source>
</evidence>
<comment type="caution">
    <text evidence="1">The sequence shown here is derived from an EMBL/GenBank/DDBJ whole genome shotgun (WGS) entry which is preliminary data.</text>
</comment>
<keyword evidence="2" id="KW-1185">Reference proteome</keyword>
<dbReference type="HOGENOM" id="CLU_3237827_0_0_10"/>
<dbReference type="AlphaFoldDB" id="L1NLB8"/>
<gene>
    <name evidence="1" type="ORF">HMPREF9151_00069</name>
</gene>
<dbReference type="EMBL" id="AMEP01000008">
    <property type="protein sequence ID" value="EKY04294.1"/>
    <property type="molecule type" value="Genomic_DNA"/>
</dbReference>
<organism evidence="1 2">
    <name type="scientific">Hoylesella saccharolytica F0055</name>
    <dbReference type="NCBI Taxonomy" id="1127699"/>
    <lineage>
        <taxon>Bacteria</taxon>
        <taxon>Pseudomonadati</taxon>
        <taxon>Bacteroidota</taxon>
        <taxon>Bacteroidia</taxon>
        <taxon>Bacteroidales</taxon>
        <taxon>Prevotellaceae</taxon>
        <taxon>Hoylesella</taxon>
    </lineage>
</organism>
<dbReference type="Proteomes" id="UP000010433">
    <property type="component" value="Unassembled WGS sequence"/>
</dbReference>
<protein>
    <submittedName>
        <fullName evidence="1">Uncharacterized protein</fullName>
    </submittedName>
</protein>
<proteinExistence type="predicted"/>
<reference evidence="1 2" key="1">
    <citation type="submission" date="2012-05" db="EMBL/GenBank/DDBJ databases">
        <authorList>
            <person name="Weinstock G."/>
            <person name="Sodergren E."/>
            <person name="Lobos E.A."/>
            <person name="Fulton L."/>
            <person name="Fulton R."/>
            <person name="Courtney L."/>
            <person name="Fronick C."/>
            <person name="O'Laughlin M."/>
            <person name="Godfrey J."/>
            <person name="Wilson R.M."/>
            <person name="Miner T."/>
            <person name="Farmer C."/>
            <person name="Delehaunty K."/>
            <person name="Cordes M."/>
            <person name="Minx P."/>
            <person name="Tomlinson C."/>
            <person name="Chen J."/>
            <person name="Wollam A."/>
            <person name="Pepin K.H."/>
            <person name="Bhonagiri V."/>
            <person name="Zhang X."/>
            <person name="Suruliraj S."/>
            <person name="Warren W."/>
            <person name="Mitreva M."/>
            <person name="Mardis E.R."/>
            <person name="Wilson R.K."/>
        </authorList>
    </citation>
    <scope>NUCLEOTIDE SEQUENCE [LARGE SCALE GENOMIC DNA]</scope>
    <source>
        <strain evidence="1 2">F0055</strain>
    </source>
</reference>